<protein>
    <submittedName>
        <fullName evidence="2">DUF4150 domain-containing protein</fullName>
    </submittedName>
</protein>
<dbReference type="Pfam" id="PF13665">
    <property type="entry name" value="Tox-PAAR-like"/>
    <property type="match status" value="1"/>
</dbReference>
<dbReference type="InterPro" id="IPR028917">
    <property type="entry name" value="Tox-GHH2_domain"/>
</dbReference>
<evidence type="ECO:0000313" key="2">
    <source>
        <dbReference type="EMBL" id="MUI61716.1"/>
    </source>
</evidence>
<dbReference type="AlphaFoldDB" id="A0A6A9K612"/>
<evidence type="ECO:0000259" key="1">
    <source>
        <dbReference type="Pfam" id="PF15635"/>
    </source>
</evidence>
<name>A0A6A9K612_PSEAI</name>
<organism evidence="2">
    <name type="scientific">Pseudomonas aeruginosa</name>
    <dbReference type="NCBI Taxonomy" id="287"/>
    <lineage>
        <taxon>Bacteria</taxon>
        <taxon>Pseudomonadati</taxon>
        <taxon>Pseudomonadota</taxon>
        <taxon>Gammaproteobacteria</taxon>
        <taxon>Pseudomonadales</taxon>
        <taxon>Pseudomonadaceae</taxon>
        <taxon>Pseudomonas</taxon>
    </lineage>
</organism>
<sequence>MANEVYANNMEISCKAASGKSIAAFPDVCFTPPQAPPTPLGVPIPYPNTGLSKDTTKGTRSIRISRKEVMLKNKSYFKTSYGDEAGRAPKKGVITSKIKGKVYFTSWSMNVKFESKNVVRHMDLMTHNHGSQPGNTMTWTYADRMAYAKGLSQCDDERTRAKDACGDTSKKVVCPDISALKKASAARAAAKKKAGDKFKDNADYQSRHQEVQREFSALAEKINNDPCQKALRCFLAPYRPNRCCPGQTGDHLVDAASFGPRKGKKITGWSKYQTNKAPCICAEGPNQTTATHGQLHTRRGVVALHEQDDKGEWPRGRATQVGAKAARKTFPDSNCSQECLEAQLNKYHDTAKDDGAEKPIKANASMTSDVGERAAARAEMFEQVTLR</sequence>
<reference evidence="2" key="1">
    <citation type="submission" date="2019-11" db="EMBL/GenBank/DDBJ databases">
        <title>Genomes of ocular Pseudomonas aeruginosa isolates.</title>
        <authorList>
            <person name="Khan M."/>
            <person name="Rice S.A."/>
            <person name="Willcox M.D.P."/>
            <person name="Stapleton F."/>
        </authorList>
    </citation>
    <scope>NUCLEOTIDE SEQUENCE</scope>
    <source>
        <strain evidence="2">PA206</strain>
    </source>
</reference>
<comment type="caution">
    <text evidence="2">The sequence shown here is derived from an EMBL/GenBank/DDBJ whole genome shotgun (WGS) entry which is preliminary data.</text>
</comment>
<dbReference type="RefSeq" id="WP_033977376.1">
    <property type="nucleotide sequence ID" value="NZ_CP194205.1"/>
</dbReference>
<proteinExistence type="predicted"/>
<feature type="domain" description="Tox-GHH2" evidence="1">
    <location>
        <begin position="247"/>
        <end position="348"/>
    </location>
</feature>
<dbReference type="Pfam" id="PF15635">
    <property type="entry name" value="Tox-GHH2"/>
    <property type="match status" value="1"/>
</dbReference>
<dbReference type="EMBL" id="WOAJ01000018">
    <property type="protein sequence ID" value="MUI61716.1"/>
    <property type="molecule type" value="Genomic_DNA"/>
</dbReference>
<gene>
    <name evidence="2" type="ORF">GNQ20_28275</name>
</gene>
<accession>A0A6A9K612</accession>